<protein>
    <submittedName>
        <fullName evidence="1">Uncharacterized protein</fullName>
    </submittedName>
</protein>
<dbReference type="EMBL" id="CP097510">
    <property type="protein sequence ID" value="URE27481.1"/>
    <property type="molecule type" value="Genomic_DNA"/>
</dbReference>
<dbReference type="Proteomes" id="UP001055439">
    <property type="component" value="Chromosome 8"/>
</dbReference>
<evidence type="ECO:0000313" key="2">
    <source>
        <dbReference type="Proteomes" id="UP001055439"/>
    </source>
</evidence>
<gene>
    <name evidence="1" type="ORF">MUK42_14144</name>
</gene>
<dbReference type="AlphaFoldDB" id="A0A9E7H653"/>
<evidence type="ECO:0000313" key="1">
    <source>
        <dbReference type="EMBL" id="URE27481.1"/>
    </source>
</evidence>
<name>A0A9E7H653_9LILI</name>
<accession>A0A9E7H653</accession>
<reference evidence="1" key="1">
    <citation type="submission" date="2022-05" db="EMBL/GenBank/DDBJ databases">
        <title>The Musa troglodytarum L. genome provides insights into the mechanism of non-climacteric behaviour and enrichment of carotenoids.</title>
        <authorList>
            <person name="Wang J."/>
        </authorList>
    </citation>
    <scope>NUCLEOTIDE SEQUENCE</scope>
    <source>
        <tissue evidence="1">Leaf</tissue>
    </source>
</reference>
<organism evidence="1 2">
    <name type="scientific">Musa troglodytarum</name>
    <name type="common">fe'i banana</name>
    <dbReference type="NCBI Taxonomy" id="320322"/>
    <lineage>
        <taxon>Eukaryota</taxon>
        <taxon>Viridiplantae</taxon>
        <taxon>Streptophyta</taxon>
        <taxon>Embryophyta</taxon>
        <taxon>Tracheophyta</taxon>
        <taxon>Spermatophyta</taxon>
        <taxon>Magnoliopsida</taxon>
        <taxon>Liliopsida</taxon>
        <taxon>Zingiberales</taxon>
        <taxon>Musaceae</taxon>
        <taxon>Musa</taxon>
    </lineage>
</organism>
<sequence length="46" mass="5450">MNEAFHHPKAWSSWSSMEDTEGIFRMPCALATRKSLISSWWWTAMF</sequence>
<proteinExistence type="predicted"/>
<keyword evidence="2" id="KW-1185">Reference proteome</keyword>